<dbReference type="AlphaFoldDB" id="A0A645HHR2"/>
<reference evidence="1" key="1">
    <citation type="submission" date="2019-08" db="EMBL/GenBank/DDBJ databases">
        <authorList>
            <person name="Kucharzyk K."/>
            <person name="Murdoch R.W."/>
            <person name="Higgins S."/>
            <person name="Loffler F."/>
        </authorList>
    </citation>
    <scope>NUCLEOTIDE SEQUENCE</scope>
</reference>
<evidence type="ECO:0000313" key="1">
    <source>
        <dbReference type="EMBL" id="MPN38578.1"/>
    </source>
</evidence>
<protein>
    <submittedName>
        <fullName evidence="1">Uncharacterized protein</fullName>
    </submittedName>
</protein>
<accession>A0A645HHR2</accession>
<sequence length="183" mass="19777">MVMAVRAMHVLVRDFLGRCSAHIRHLGAELQCLARQRMVAVQMYLGALDLDDVENHHVAIVARPLELPPHLHSGRELALGNHAHQALVALAERIGHGQIDHGGETIGLPLQRSLDLGENVLVPAMQIGHVARIQRLAGGGVGDLVAQRDGCVFGDVHAINFMGSSQNAGKSRCRDEFPNPRGL</sequence>
<proteinExistence type="predicted"/>
<gene>
    <name evidence="1" type="ORF">SDC9_186102</name>
</gene>
<organism evidence="1">
    <name type="scientific">bioreactor metagenome</name>
    <dbReference type="NCBI Taxonomy" id="1076179"/>
    <lineage>
        <taxon>unclassified sequences</taxon>
        <taxon>metagenomes</taxon>
        <taxon>ecological metagenomes</taxon>
    </lineage>
</organism>
<comment type="caution">
    <text evidence="1">The sequence shown here is derived from an EMBL/GenBank/DDBJ whole genome shotgun (WGS) entry which is preliminary data.</text>
</comment>
<dbReference type="EMBL" id="VSSQ01093896">
    <property type="protein sequence ID" value="MPN38578.1"/>
    <property type="molecule type" value="Genomic_DNA"/>
</dbReference>
<name>A0A645HHR2_9ZZZZ</name>